<dbReference type="PANTHER" id="PTHR37477">
    <property type="entry name" value="COBALT-PRECORRIN-5A HYDROLASE"/>
    <property type="match status" value="1"/>
</dbReference>
<dbReference type="Gene3D" id="3.30.420.180">
    <property type="entry name" value="CobE/GbiG C-terminal domain"/>
    <property type="match status" value="2"/>
</dbReference>
<feature type="region of interest" description="Disordered" evidence="1">
    <location>
        <begin position="74"/>
        <end position="122"/>
    </location>
</feature>
<organism evidence="3 4">
    <name type="scientific">Mesorhizobium plurifarium</name>
    <dbReference type="NCBI Taxonomy" id="69974"/>
    <lineage>
        <taxon>Bacteria</taxon>
        <taxon>Pseudomonadati</taxon>
        <taxon>Pseudomonadota</taxon>
        <taxon>Alphaproteobacteria</taxon>
        <taxon>Hyphomicrobiales</taxon>
        <taxon>Phyllobacteriaceae</taxon>
        <taxon>Mesorhizobium</taxon>
    </lineage>
</organism>
<dbReference type="InterPro" id="IPR002750">
    <property type="entry name" value="CobE/GbiG_C"/>
</dbReference>
<name>A0A090EH15_MESPL</name>
<feature type="domain" description="CobE/GbiG C-terminal" evidence="2">
    <location>
        <begin position="9"/>
        <end position="71"/>
    </location>
</feature>
<dbReference type="InterPro" id="IPR052553">
    <property type="entry name" value="CbiG_hydrolase"/>
</dbReference>
<evidence type="ECO:0000313" key="3">
    <source>
        <dbReference type="EMBL" id="CDX29752.1"/>
    </source>
</evidence>
<dbReference type="EMBL" id="CCNB01000004">
    <property type="protein sequence ID" value="CDX29752.1"/>
    <property type="molecule type" value="Genomic_DNA"/>
</dbReference>
<dbReference type="Pfam" id="PF01890">
    <property type="entry name" value="CbiG_C"/>
    <property type="match status" value="2"/>
</dbReference>
<evidence type="ECO:0000256" key="1">
    <source>
        <dbReference type="SAM" id="MobiDB-lite"/>
    </source>
</evidence>
<dbReference type="InterPro" id="IPR036518">
    <property type="entry name" value="CobE/GbiG_C_sf"/>
</dbReference>
<dbReference type="SUPFAM" id="SSF159664">
    <property type="entry name" value="CobE/GbiG C-terminal domain-like"/>
    <property type="match status" value="2"/>
</dbReference>
<dbReference type="Proteomes" id="UP000046373">
    <property type="component" value="Unassembled WGS sequence"/>
</dbReference>
<evidence type="ECO:0000313" key="4">
    <source>
        <dbReference type="Proteomes" id="UP000046373"/>
    </source>
</evidence>
<dbReference type="PANTHER" id="PTHR37477:SF1">
    <property type="entry name" value="COBALT-PRECORRIN-5A HYDROLASE"/>
    <property type="match status" value="1"/>
</dbReference>
<reference evidence="3 4" key="1">
    <citation type="submission" date="2014-08" db="EMBL/GenBank/DDBJ databases">
        <authorList>
            <person name="Moulin Lionel"/>
        </authorList>
    </citation>
    <scope>NUCLEOTIDE SEQUENCE [LARGE SCALE GENOMIC DNA]</scope>
</reference>
<sequence length="172" mass="17418">MELDKTMMVAGIGSRKGVSVEEVLAAIETALEAHGLAMTALSALATTEFKRKEEAIFAAGRKLSLPVIVVDGAGAEPPRPLTQPPLRSADLSPRGEEAASVGADLFSPPGRRWPEGPDEGAASRNLSQELAGTPSVSEASALAVAGAGARLLGPRTVLGPVTCAIAISGDAP</sequence>
<dbReference type="AlphaFoldDB" id="A0A090EH15"/>
<accession>A0A090EH15</accession>
<proteinExistence type="predicted"/>
<protein>
    <submittedName>
        <fullName evidence="3">Cobalamin biosynthesis protein G CbiG</fullName>
    </submittedName>
</protein>
<evidence type="ECO:0000259" key="2">
    <source>
        <dbReference type="Pfam" id="PF01890"/>
    </source>
</evidence>
<gene>
    <name evidence="3" type="ORF">MPLDJ20_120621</name>
</gene>
<dbReference type="GO" id="GO:0009236">
    <property type="term" value="P:cobalamin biosynthetic process"/>
    <property type="evidence" value="ECO:0007669"/>
    <property type="project" value="InterPro"/>
</dbReference>
<feature type="domain" description="CobE/GbiG C-terminal" evidence="2">
    <location>
        <begin position="126"/>
        <end position="166"/>
    </location>
</feature>